<name>A0A222FPK8_9GAMM</name>
<dbReference type="Proteomes" id="UP000202440">
    <property type="component" value="Chromosome"/>
</dbReference>
<keyword evidence="3" id="KW-1185">Reference proteome</keyword>
<gene>
    <name evidence="2" type="ORF">CHH28_17335</name>
</gene>
<dbReference type="EMBL" id="CP022530">
    <property type="protein sequence ID" value="ASP40331.1"/>
    <property type="molecule type" value="Genomic_DNA"/>
</dbReference>
<proteinExistence type="predicted"/>
<evidence type="ECO:0000313" key="2">
    <source>
        <dbReference type="EMBL" id="ASP40331.1"/>
    </source>
</evidence>
<evidence type="ECO:0000313" key="3">
    <source>
        <dbReference type="Proteomes" id="UP000202440"/>
    </source>
</evidence>
<dbReference type="KEGG" id="bsan:CHH28_17335"/>
<feature type="region of interest" description="Disordered" evidence="1">
    <location>
        <begin position="14"/>
        <end position="41"/>
    </location>
</feature>
<dbReference type="OrthoDB" id="9814067at2"/>
<accession>A0A222FPK8</accession>
<dbReference type="AlphaFoldDB" id="A0A222FPK8"/>
<evidence type="ECO:0000256" key="1">
    <source>
        <dbReference type="SAM" id="MobiDB-lite"/>
    </source>
</evidence>
<reference evidence="2 3" key="1">
    <citation type="submission" date="2017-07" db="EMBL/GenBank/DDBJ databases">
        <title>Annotated genome sequence of Bacterioplanes sanyensis isolated from Red Sea.</title>
        <authorList>
            <person name="Rehman Z.U."/>
        </authorList>
    </citation>
    <scope>NUCLEOTIDE SEQUENCE [LARGE SCALE GENOMIC DNA]</scope>
    <source>
        <strain evidence="2 3">NV9</strain>
    </source>
</reference>
<organism evidence="2 3">
    <name type="scientific">Bacterioplanes sanyensis</name>
    <dbReference type="NCBI Taxonomy" id="1249553"/>
    <lineage>
        <taxon>Bacteria</taxon>
        <taxon>Pseudomonadati</taxon>
        <taxon>Pseudomonadota</taxon>
        <taxon>Gammaproteobacteria</taxon>
        <taxon>Oceanospirillales</taxon>
        <taxon>Oceanospirillaceae</taxon>
        <taxon>Bacterioplanes</taxon>
    </lineage>
</organism>
<feature type="compositionally biased region" description="Basic residues" evidence="1">
    <location>
        <begin position="24"/>
        <end position="36"/>
    </location>
</feature>
<sequence>MAYADLKPVRKNMSFRPEVSAHTPVKRRIKKAKTRKQPSYPNQQAKAYCFVGNPLQGALPSI</sequence>
<dbReference type="RefSeq" id="WP_094061500.1">
    <property type="nucleotide sequence ID" value="NZ_CP022530.1"/>
</dbReference>
<protein>
    <submittedName>
        <fullName evidence="2">Uncharacterized protein</fullName>
    </submittedName>
</protein>